<dbReference type="SUPFAM" id="SSF161098">
    <property type="entry name" value="MetI-like"/>
    <property type="match status" value="1"/>
</dbReference>
<dbReference type="Gene3D" id="1.10.3720.10">
    <property type="entry name" value="MetI-like"/>
    <property type="match status" value="1"/>
</dbReference>
<gene>
    <name evidence="10" type="ORF">J2Z75_002880</name>
</gene>
<evidence type="ECO:0000256" key="2">
    <source>
        <dbReference type="ARBA" id="ARBA00010072"/>
    </source>
</evidence>
<evidence type="ECO:0000256" key="7">
    <source>
        <dbReference type="ARBA" id="ARBA00023136"/>
    </source>
</evidence>
<feature type="transmembrane region" description="Helical" evidence="8">
    <location>
        <begin position="101"/>
        <end position="125"/>
    </location>
</feature>
<feature type="transmembrane region" description="Helical" evidence="8">
    <location>
        <begin position="307"/>
        <end position="326"/>
    </location>
</feature>
<proteinExistence type="inferred from homology"/>
<keyword evidence="5 8" id="KW-0812">Transmembrane</keyword>
<comment type="subcellular location">
    <subcellularLocation>
        <location evidence="1">Cell inner membrane</location>
        <topology evidence="1">Multi-pass membrane protein</topology>
    </subcellularLocation>
    <subcellularLocation>
        <location evidence="8">Cell membrane</location>
        <topology evidence="8">Multi-pass membrane protein</topology>
    </subcellularLocation>
</comment>
<keyword evidence="11" id="KW-1185">Reference proteome</keyword>
<evidence type="ECO:0000256" key="8">
    <source>
        <dbReference type="RuleBase" id="RU363032"/>
    </source>
</evidence>
<evidence type="ECO:0000313" key="11">
    <source>
        <dbReference type="Proteomes" id="UP000823786"/>
    </source>
</evidence>
<dbReference type="PROSITE" id="PS50928">
    <property type="entry name" value="ABC_TM1"/>
    <property type="match status" value="1"/>
</dbReference>
<evidence type="ECO:0000259" key="9">
    <source>
        <dbReference type="PROSITE" id="PS50928"/>
    </source>
</evidence>
<name>A0ABS4EN40_9HYPH</name>
<feature type="transmembrane region" description="Helical" evidence="8">
    <location>
        <begin position="180"/>
        <end position="198"/>
    </location>
</feature>
<keyword evidence="4" id="KW-1003">Cell membrane</keyword>
<evidence type="ECO:0000256" key="3">
    <source>
        <dbReference type="ARBA" id="ARBA00022448"/>
    </source>
</evidence>
<dbReference type="InterPro" id="IPR010065">
    <property type="entry name" value="AA_ABC_transptr_permease_3TM"/>
</dbReference>
<dbReference type="Pfam" id="PF00528">
    <property type="entry name" value="BPD_transp_1"/>
    <property type="match status" value="1"/>
</dbReference>
<dbReference type="EMBL" id="JAGGJV010000005">
    <property type="protein sequence ID" value="MBP1859363.1"/>
    <property type="molecule type" value="Genomic_DNA"/>
</dbReference>
<evidence type="ECO:0000256" key="5">
    <source>
        <dbReference type="ARBA" id="ARBA00022692"/>
    </source>
</evidence>
<dbReference type="CDD" id="cd06261">
    <property type="entry name" value="TM_PBP2"/>
    <property type="match status" value="1"/>
</dbReference>
<protein>
    <submittedName>
        <fullName evidence="10">General L-amino acid transport system permease protein</fullName>
    </submittedName>
</protein>
<sequence length="343" mass="37142">MHNKTKVSVGNRLVTILVVGVVALALYPLFRWAVLDAVWGNPGPDACNNASGACWPVISEKGALIIFGRYPAAELWRPALASALLLGTAIATAMPRFWNKALLLTWIAAPLAFLTLMGGGVLGLPSVPSSQWGGLPITIMLSVFGIGCAFPLGILLACGRLSSKPVIRWVATSYIEAVRGVPLITVLFMATFILPLLLPSGWNISAMVRAQVAIILFTASYLAEIVRAGMQTVSKGQYEACEALGISRFETYVKVVLPQALSMVIAPTINTFVTVLKDTSLVAIVSISELLMTARQALADPVWRTHFIEVYVFIAVIYFVFCFAMGKWSKTLERAYIFSKGRE</sequence>
<feature type="transmembrane region" description="Helical" evidence="8">
    <location>
        <begin position="75"/>
        <end position="94"/>
    </location>
</feature>
<feature type="domain" description="ABC transmembrane type-1" evidence="9">
    <location>
        <begin position="135"/>
        <end position="329"/>
    </location>
</feature>
<evidence type="ECO:0000256" key="4">
    <source>
        <dbReference type="ARBA" id="ARBA00022475"/>
    </source>
</evidence>
<accession>A0ABS4EN40</accession>
<dbReference type="InterPro" id="IPR043429">
    <property type="entry name" value="ArtM/GltK/GlnP/TcyL/YhdX-like"/>
</dbReference>
<evidence type="ECO:0000256" key="1">
    <source>
        <dbReference type="ARBA" id="ARBA00004429"/>
    </source>
</evidence>
<keyword evidence="3 8" id="KW-0813">Transport</keyword>
<organism evidence="10 11">
    <name type="scientific">Rhizobium herbae</name>
    <dbReference type="NCBI Taxonomy" id="508661"/>
    <lineage>
        <taxon>Bacteria</taxon>
        <taxon>Pseudomonadati</taxon>
        <taxon>Pseudomonadota</taxon>
        <taxon>Alphaproteobacteria</taxon>
        <taxon>Hyphomicrobiales</taxon>
        <taxon>Rhizobiaceae</taxon>
        <taxon>Rhizobium/Agrobacterium group</taxon>
        <taxon>Rhizobium</taxon>
    </lineage>
</organism>
<feature type="transmembrane region" description="Helical" evidence="8">
    <location>
        <begin position="137"/>
        <end position="159"/>
    </location>
</feature>
<dbReference type="InterPro" id="IPR000515">
    <property type="entry name" value="MetI-like"/>
</dbReference>
<comment type="similarity">
    <text evidence="2">Belongs to the binding-protein-dependent transport system permease family. HisMQ subfamily.</text>
</comment>
<dbReference type="Proteomes" id="UP000823786">
    <property type="component" value="Unassembled WGS sequence"/>
</dbReference>
<dbReference type="NCBIfam" id="TIGR01726">
    <property type="entry name" value="HEQRo_perm_3TM"/>
    <property type="match status" value="1"/>
</dbReference>
<reference evidence="10 11" key="1">
    <citation type="submission" date="2021-03" db="EMBL/GenBank/DDBJ databases">
        <title>Genomic Encyclopedia of Type Strains, Phase IV (KMG-IV): sequencing the most valuable type-strain genomes for metagenomic binning, comparative biology and taxonomic classification.</title>
        <authorList>
            <person name="Goeker M."/>
        </authorList>
    </citation>
    <scope>NUCLEOTIDE SEQUENCE [LARGE SCALE GENOMIC DNA]</scope>
    <source>
        <strain evidence="10 11">DSM 26427</strain>
    </source>
</reference>
<feature type="transmembrane region" description="Helical" evidence="8">
    <location>
        <begin position="12"/>
        <end position="30"/>
    </location>
</feature>
<dbReference type="RefSeq" id="WP_209853417.1">
    <property type="nucleotide sequence ID" value="NZ_JAGGJV010000005.1"/>
</dbReference>
<dbReference type="PANTHER" id="PTHR30614">
    <property type="entry name" value="MEMBRANE COMPONENT OF AMINO ACID ABC TRANSPORTER"/>
    <property type="match status" value="1"/>
</dbReference>
<keyword evidence="6 8" id="KW-1133">Transmembrane helix</keyword>
<dbReference type="InterPro" id="IPR035906">
    <property type="entry name" value="MetI-like_sf"/>
</dbReference>
<keyword evidence="7 8" id="KW-0472">Membrane</keyword>
<comment type="caution">
    <text evidence="10">The sequence shown here is derived from an EMBL/GenBank/DDBJ whole genome shotgun (WGS) entry which is preliminary data.</text>
</comment>
<evidence type="ECO:0000313" key="10">
    <source>
        <dbReference type="EMBL" id="MBP1859363.1"/>
    </source>
</evidence>
<dbReference type="PANTHER" id="PTHR30614:SF41">
    <property type="entry name" value="INNER MEMBRANE AMINO-ACID ABC TRANSPORTER PERMEASE PROTEIN YHDY"/>
    <property type="match status" value="1"/>
</dbReference>
<evidence type="ECO:0000256" key="6">
    <source>
        <dbReference type="ARBA" id="ARBA00022989"/>
    </source>
</evidence>